<dbReference type="SUPFAM" id="SSF51735">
    <property type="entry name" value="NAD(P)-binding Rossmann-fold domains"/>
    <property type="match status" value="1"/>
</dbReference>
<dbReference type="InterPro" id="IPR002347">
    <property type="entry name" value="SDR_fam"/>
</dbReference>
<dbReference type="GO" id="GO:0016491">
    <property type="term" value="F:oxidoreductase activity"/>
    <property type="evidence" value="ECO:0007669"/>
    <property type="project" value="UniProtKB-KW"/>
</dbReference>
<dbReference type="Proteomes" id="UP001228113">
    <property type="component" value="Chromosome"/>
</dbReference>
<proteinExistence type="inferred from homology"/>
<evidence type="ECO:0000256" key="3">
    <source>
        <dbReference type="RuleBase" id="RU000363"/>
    </source>
</evidence>
<dbReference type="RefSeq" id="WP_243346562.1">
    <property type="nucleotide sequence ID" value="NZ_AP027081.1"/>
</dbReference>
<dbReference type="KEGG" id="msea:METESE_23300"/>
<dbReference type="EMBL" id="AP027081">
    <property type="protein sequence ID" value="BDU77372.1"/>
    <property type="molecule type" value="Genomic_DNA"/>
</dbReference>
<dbReference type="Pfam" id="PF00106">
    <property type="entry name" value="adh_short"/>
    <property type="match status" value="1"/>
</dbReference>
<protein>
    <submittedName>
        <fullName evidence="4">Short-chain dehydrogenase/reductase</fullName>
    </submittedName>
</protein>
<sequence>MRGWAIVTGCSTGIGRALVPALRAQGWGVVATARRPETLADLPDGPDLRRLALDVTDPASLAAAVEACRDLDLRVLVNNAGYGVPGPIEHLRPADLRAQLETNVVGLQAATVAFLPLLRRSGDARVVQVGSILDRMAIPLAGAYCASKHAVAALAEALRLEAGPAVRVMLVEPGAIQSDFRETLAKGLGDLPERLQGTPYLAPMLAYLARQKARAGAHGLSAAACAARIAEALGRRTPPRRLVIGRDARIALLGRALLPAPLWEWAVRKTFGMG</sequence>
<organism evidence="4 5">
    <name type="scientific">Mesoterricola sediminis</name>
    <dbReference type="NCBI Taxonomy" id="2927980"/>
    <lineage>
        <taxon>Bacteria</taxon>
        <taxon>Pseudomonadati</taxon>
        <taxon>Acidobacteriota</taxon>
        <taxon>Holophagae</taxon>
        <taxon>Holophagales</taxon>
        <taxon>Holophagaceae</taxon>
        <taxon>Mesoterricola</taxon>
    </lineage>
</organism>
<dbReference type="InterPro" id="IPR036291">
    <property type="entry name" value="NAD(P)-bd_dom_sf"/>
</dbReference>
<reference evidence="4" key="1">
    <citation type="journal article" date="2023" name="Int. J. Syst. Evol. Microbiol.">
        <title>Mesoterricola silvestris gen. nov., sp. nov., Mesoterricola sediminis sp. nov., Geothrix oryzae sp. nov., Geothrix edaphica sp. nov., Geothrix rubra sp. nov., and Geothrix limicola sp. nov., six novel members of Acidobacteriota isolated from soils.</title>
        <authorList>
            <person name="Itoh H."/>
            <person name="Sugisawa Y."/>
            <person name="Mise K."/>
            <person name="Xu Z."/>
            <person name="Kuniyasu M."/>
            <person name="Ushijima N."/>
            <person name="Kawano K."/>
            <person name="Kobayashi E."/>
            <person name="Shiratori Y."/>
            <person name="Masuda Y."/>
            <person name="Senoo K."/>
        </authorList>
    </citation>
    <scope>NUCLEOTIDE SEQUENCE</scope>
    <source>
        <strain evidence="4">W786</strain>
    </source>
</reference>
<evidence type="ECO:0000313" key="4">
    <source>
        <dbReference type="EMBL" id="BDU77372.1"/>
    </source>
</evidence>
<dbReference type="PRINTS" id="PR00081">
    <property type="entry name" value="GDHRDH"/>
</dbReference>
<evidence type="ECO:0000256" key="2">
    <source>
        <dbReference type="ARBA" id="ARBA00023002"/>
    </source>
</evidence>
<evidence type="ECO:0000313" key="5">
    <source>
        <dbReference type="Proteomes" id="UP001228113"/>
    </source>
</evidence>
<dbReference type="Gene3D" id="3.40.50.720">
    <property type="entry name" value="NAD(P)-binding Rossmann-like Domain"/>
    <property type="match status" value="1"/>
</dbReference>
<accession>A0AA48H0G7</accession>
<dbReference type="InterPro" id="IPR020904">
    <property type="entry name" value="Sc_DH/Rdtase_CS"/>
</dbReference>
<name>A0AA48H0G7_9BACT</name>
<dbReference type="AlphaFoldDB" id="A0AA48H0G7"/>
<dbReference type="PRINTS" id="PR00080">
    <property type="entry name" value="SDRFAMILY"/>
</dbReference>
<dbReference type="PROSITE" id="PS00061">
    <property type="entry name" value="ADH_SHORT"/>
    <property type="match status" value="1"/>
</dbReference>
<dbReference type="PANTHER" id="PTHR44169:SF6">
    <property type="entry name" value="NADPH-DEPENDENT 1-ACYLDIHYDROXYACETONE PHOSPHATE REDUCTASE"/>
    <property type="match status" value="1"/>
</dbReference>
<gene>
    <name evidence="4" type="ORF">METESE_23300</name>
</gene>
<evidence type="ECO:0000256" key="1">
    <source>
        <dbReference type="ARBA" id="ARBA00006484"/>
    </source>
</evidence>
<keyword evidence="2" id="KW-0560">Oxidoreductase</keyword>
<dbReference type="PANTHER" id="PTHR44169">
    <property type="entry name" value="NADPH-DEPENDENT 1-ACYLDIHYDROXYACETONE PHOSPHATE REDUCTASE"/>
    <property type="match status" value="1"/>
</dbReference>
<comment type="similarity">
    <text evidence="1 3">Belongs to the short-chain dehydrogenases/reductases (SDR) family.</text>
</comment>
<keyword evidence="5" id="KW-1185">Reference proteome</keyword>